<comment type="caution">
    <text evidence="2">The sequence shown here is derived from an EMBL/GenBank/DDBJ whole genome shotgun (WGS) entry which is preliminary data.</text>
</comment>
<evidence type="ECO:0000256" key="1">
    <source>
        <dbReference type="SAM" id="MobiDB-lite"/>
    </source>
</evidence>
<proteinExistence type="predicted"/>
<name>A0ABP6QSE0_9ACTN</name>
<accession>A0ABP6QSE0</accession>
<keyword evidence="3" id="KW-1185">Reference proteome</keyword>
<dbReference type="Proteomes" id="UP001500728">
    <property type="component" value="Unassembled WGS sequence"/>
</dbReference>
<feature type="region of interest" description="Disordered" evidence="1">
    <location>
        <begin position="109"/>
        <end position="147"/>
    </location>
</feature>
<evidence type="ECO:0000313" key="3">
    <source>
        <dbReference type="Proteomes" id="UP001500728"/>
    </source>
</evidence>
<evidence type="ECO:0000313" key="2">
    <source>
        <dbReference type="EMBL" id="GAA3254009.1"/>
    </source>
</evidence>
<feature type="compositionally biased region" description="Low complexity" evidence="1">
    <location>
        <begin position="138"/>
        <end position="147"/>
    </location>
</feature>
<reference evidence="3" key="1">
    <citation type="journal article" date="2019" name="Int. J. Syst. Evol. Microbiol.">
        <title>The Global Catalogue of Microorganisms (GCM) 10K type strain sequencing project: providing services to taxonomists for standard genome sequencing and annotation.</title>
        <authorList>
            <consortium name="The Broad Institute Genomics Platform"/>
            <consortium name="The Broad Institute Genome Sequencing Center for Infectious Disease"/>
            <person name="Wu L."/>
            <person name="Ma J."/>
        </authorList>
    </citation>
    <scope>NUCLEOTIDE SEQUENCE [LARGE SCALE GENOMIC DNA]</scope>
    <source>
        <strain evidence="3">JCM 9381</strain>
    </source>
</reference>
<organism evidence="2 3">
    <name type="scientific">Streptomyces labedae</name>
    <dbReference type="NCBI Taxonomy" id="285569"/>
    <lineage>
        <taxon>Bacteria</taxon>
        <taxon>Bacillati</taxon>
        <taxon>Actinomycetota</taxon>
        <taxon>Actinomycetes</taxon>
        <taxon>Kitasatosporales</taxon>
        <taxon>Streptomycetaceae</taxon>
        <taxon>Streptomyces</taxon>
    </lineage>
</organism>
<protein>
    <submittedName>
        <fullName evidence="2">Uncharacterized protein</fullName>
    </submittedName>
</protein>
<sequence length="147" mass="15911">MDFTGRGRIEVECSAQPVQHIDAGDHAPGFHLGDRRLTNAGPLSQSSTRQTSLRTQSPKTCPKHPHPLAPFTPHTQGSTPLADGDQAKSSINSLQRRCDAKSLYEFKAVRSAPRARPDPRPGLRSCLRPAPARPAPVPRATAISRLP</sequence>
<gene>
    <name evidence="2" type="ORF">GCM10010469_15310</name>
</gene>
<feature type="region of interest" description="Disordered" evidence="1">
    <location>
        <begin position="15"/>
        <end position="93"/>
    </location>
</feature>
<dbReference type="EMBL" id="BAAAUW010000005">
    <property type="protein sequence ID" value="GAA3254009.1"/>
    <property type="molecule type" value="Genomic_DNA"/>
</dbReference>
<feature type="compositionally biased region" description="Low complexity" evidence="1">
    <location>
        <begin position="43"/>
        <end position="57"/>
    </location>
</feature>